<keyword evidence="2" id="KW-1185">Reference proteome</keyword>
<accession>A0ABQ5JSC6</accession>
<evidence type="ECO:0000313" key="1">
    <source>
        <dbReference type="EMBL" id="GKT15265.1"/>
    </source>
</evidence>
<proteinExistence type="predicted"/>
<reference evidence="1" key="1">
    <citation type="submission" date="2022-03" db="EMBL/GenBank/DDBJ databases">
        <title>Draft genome sequence of Aduncisulcus paluster, a free-living microaerophilic Fornicata.</title>
        <authorList>
            <person name="Yuyama I."/>
            <person name="Kume K."/>
            <person name="Tamura T."/>
            <person name="Inagaki Y."/>
            <person name="Hashimoto T."/>
        </authorList>
    </citation>
    <scope>NUCLEOTIDE SEQUENCE</scope>
    <source>
        <strain evidence="1">NY0171</strain>
    </source>
</reference>
<dbReference type="Proteomes" id="UP001057375">
    <property type="component" value="Unassembled WGS sequence"/>
</dbReference>
<feature type="non-terminal residue" evidence="1">
    <location>
        <position position="1"/>
    </location>
</feature>
<comment type="caution">
    <text evidence="1">The sequence shown here is derived from an EMBL/GenBank/DDBJ whole genome shotgun (WGS) entry which is preliminary data.</text>
</comment>
<evidence type="ECO:0000313" key="2">
    <source>
        <dbReference type="Proteomes" id="UP001057375"/>
    </source>
</evidence>
<protein>
    <submittedName>
        <fullName evidence="1">Uncharacterized protein</fullName>
    </submittedName>
</protein>
<organism evidence="1 2">
    <name type="scientific">Aduncisulcus paluster</name>
    <dbReference type="NCBI Taxonomy" id="2918883"/>
    <lineage>
        <taxon>Eukaryota</taxon>
        <taxon>Metamonada</taxon>
        <taxon>Carpediemonas-like organisms</taxon>
        <taxon>Aduncisulcus</taxon>
    </lineage>
</organism>
<dbReference type="EMBL" id="BQXS01005842">
    <property type="protein sequence ID" value="GKT15265.1"/>
    <property type="molecule type" value="Genomic_DNA"/>
</dbReference>
<sequence length="95" mass="10685">SMLLQEVLLDKAYNGEGSEILLLFRDSSVRLGMLATRWNNREIEVLLALKEVRDDGDGKRPDSVISYSVLSFKESVVRFVNDVKSAFEVTLHPSA</sequence>
<name>A0ABQ5JSC6_9EUKA</name>
<gene>
    <name evidence="1" type="ORF">ADUPG1_004085</name>
</gene>